<accession>A0A430AFD2</accession>
<name>A0A430AFD2_9ENTE</name>
<feature type="transmembrane region" description="Helical" evidence="9">
    <location>
        <begin position="16"/>
        <end position="36"/>
    </location>
</feature>
<dbReference type="RefSeq" id="WP_126825663.1">
    <property type="nucleotide sequence ID" value="NZ_JBHLWU010000001.1"/>
</dbReference>
<keyword evidence="2" id="KW-0813">Transport</keyword>
<reference evidence="12 13" key="1">
    <citation type="submission" date="2017-05" db="EMBL/GenBank/DDBJ databases">
        <title>Vagococcus spp. assemblies.</title>
        <authorList>
            <person name="Gulvik C.A."/>
        </authorList>
    </citation>
    <scope>NUCLEOTIDE SEQUENCE [LARGE SCALE GENOMIC DNA]</scope>
    <source>
        <strain evidence="12 13">DSM 24756</strain>
    </source>
</reference>
<keyword evidence="4 9" id="KW-0812">Transmembrane</keyword>
<sequence length="582" mass="65568">MKNLKSLFRYIGNYKGYFYLSLVLSATSSILLLTPYYSMYHLFLSISSGSNFQSKYYGWIAIVGVLVGVLCYFLSLWFSHMVGFRVERNMRLFGGNQLLEVSLSFFDTHESGKIRKIIDDNAALTHSFVAHNIPDLVSTCIVPIFVVGVLLKLNWVLGVICLCTALLSLYLVKKMMGDPESLQYYMIALNNITSEATEFIRGMQIVKIFNASLDNFRTFKKSIDDYSDWALKYSFSARLSYVLNRLVLEVLPLILIAVAYPVMSKHPSISLFLVNIMFCMVFGSQLLLSLTKILNTGTNYALAFQSIHQLENLFDGYLEHKPTEHQKITSCSITCNAVTFSYTPEKQALKDVTFSIPEKSTTAVIGASGSGKSTIAKLIANMYHEYEGEIKIGSYDLNAYPEETLMDTITYVSQNAQLFHKSILENLKMARPTATTEEIQQALIATECSELIQKLPDGVETIIGTGGVHLSGGERQRLVLCQAFLKNNPIIILDEVTASVDPENEFKLMRAIESLSRDKTVIMIAHKLSLVEKADQILVFKTGELVEKGTPQQLKEKQGIYYNMLQRYHATKRWTLKGEVTQ</sequence>
<dbReference type="InterPro" id="IPR017871">
    <property type="entry name" value="ABC_transporter-like_CS"/>
</dbReference>
<dbReference type="Gene3D" id="3.40.50.300">
    <property type="entry name" value="P-loop containing nucleotide triphosphate hydrolases"/>
    <property type="match status" value="1"/>
</dbReference>
<dbReference type="GO" id="GO:0005524">
    <property type="term" value="F:ATP binding"/>
    <property type="evidence" value="ECO:0007669"/>
    <property type="project" value="UniProtKB-KW"/>
</dbReference>
<dbReference type="PROSITE" id="PS50893">
    <property type="entry name" value="ABC_TRANSPORTER_2"/>
    <property type="match status" value="1"/>
</dbReference>
<dbReference type="GO" id="GO:0016887">
    <property type="term" value="F:ATP hydrolysis activity"/>
    <property type="evidence" value="ECO:0007669"/>
    <property type="project" value="InterPro"/>
</dbReference>
<dbReference type="Gene3D" id="1.20.1560.10">
    <property type="entry name" value="ABC transporter type 1, transmembrane domain"/>
    <property type="match status" value="1"/>
</dbReference>
<feature type="domain" description="ABC transporter" evidence="10">
    <location>
        <begin position="333"/>
        <end position="567"/>
    </location>
</feature>
<dbReference type="InterPro" id="IPR036640">
    <property type="entry name" value="ABC1_TM_sf"/>
</dbReference>
<dbReference type="InterPro" id="IPR027417">
    <property type="entry name" value="P-loop_NTPase"/>
</dbReference>
<feature type="transmembrane region" description="Helical" evidence="9">
    <location>
        <begin position="269"/>
        <end position="288"/>
    </location>
</feature>
<evidence type="ECO:0000256" key="9">
    <source>
        <dbReference type="SAM" id="Phobius"/>
    </source>
</evidence>
<dbReference type="PANTHER" id="PTHR43394:SF1">
    <property type="entry name" value="ATP-BINDING CASSETTE SUB-FAMILY B MEMBER 10, MITOCHONDRIAL"/>
    <property type="match status" value="1"/>
</dbReference>
<dbReference type="EMBL" id="NGJZ01000003">
    <property type="protein sequence ID" value="RSU06429.1"/>
    <property type="molecule type" value="Genomic_DNA"/>
</dbReference>
<evidence type="ECO:0000256" key="4">
    <source>
        <dbReference type="ARBA" id="ARBA00022692"/>
    </source>
</evidence>
<feature type="domain" description="ABC transmembrane type-1" evidence="11">
    <location>
        <begin position="20"/>
        <end position="302"/>
    </location>
</feature>
<evidence type="ECO:0000256" key="5">
    <source>
        <dbReference type="ARBA" id="ARBA00022741"/>
    </source>
</evidence>
<dbReference type="AlphaFoldDB" id="A0A430AFD2"/>
<protein>
    <recommendedName>
        <fullName evidence="14">ABC transporter ATP-binding protein</fullName>
    </recommendedName>
</protein>
<dbReference type="OrthoDB" id="9802264at2"/>
<dbReference type="GO" id="GO:0005886">
    <property type="term" value="C:plasma membrane"/>
    <property type="evidence" value="ECO:0007669"/>
    <property type="project" value="UniProtKB-SubCell"/>
</dbReference>
<evidence type="ECO:0000313" key="12">
    <source>
        <dbReference type="EMBL" id="RSU06429.1"/>
    </source>
</evidence>
<dbReference type="Proteomes" id="UP000288669">
    <property type="component" value="Unassembled WGS sequence"/>
</dbReference>
<keyword evidence="5" id="KW-0547">Nucleotide-binding</keyword>
<feature type="transmembrane region" description="Helical" evidence="9">
    <location>
        <begin position="123"/>
        <end position="147"/>
    </location>
</feature>
<organism evidence="12 13">
    <name type="scientific">Vagococcus entomophilus</name>
    <dbReference type="NCBI Taxonomy" id="1160095"/>
    <lineage>
        <taxon>Bacteria</taxon>
        <taxon>Bacillati</taxon>
        <taxon>Bacillota</taxon>
        <taxon>Bacilli</taxon>
        <taxon>Lactobacillales</taxon>
        <taxon>Enterococcaceae</taxon>
        <taxon>Vagococcus</taxon>
    </lineage>
</organism>
<dbReference type="FunFam" id="3.40.50.300:FF:000221">
    <property type="entry name" value="Multidrug ABC transporter ATP-binding protein"/>
    <property type="match status" value="1"/>
</dbReference>
<gene>
    <name evidence="12" type="ORF">CBF30_09245</name>
</gene>
<dbReference type="PROSITE" id="PS00211">
    <property type="entry name" value="ABC_TRANSPORTER_1"/>
    <property type="match status" value="1"/>
</dbReference>
<comment type="subcellular location">
    <subcellularLocation>
        <location evidence="1">Cell membrane</location>
        <topology evidence="1">Multi-pass membrane protein</topology>
    </subcellularLocation>
</comment>
<dbReference type="Pfam" id="PF00005">
    <property type="entry name" value="ABC_tran"/>
    <property type="match status" value="1"/>
</dbReference>
<dbReference type="PANTHER" id="PTHR43394">
    <property type="entry name" value="ATP-DEPENDENT PERMEASE MDL1, MITOCHONDRIAL"/>
    <property type="match status" value="1"/>
</dbReference>
<evidence type="ECO:0008006" key="14">
    <source>
        <dbReference type="Google" id="ProtNLM"/>
    </source>
</evidence>
<evidence type="ECO:0000256" key="2">
    <source>
        <dbReference type="ARBA" id="ARBA00022448"/>
    </source>
</evidence>
<evidence type="ECO:0000256" key="1">
    <source>
        <dbReference type="ARBA" id="ARBA00004651"/>
    </source>
</evidence>
<feature type="transmembrane region" description="Helical" evidence="9">
    <location>
        <begin position="56"/>
        <end position="78"/>
    </location>
</feature>
<evidence type="ECO:0000256" key="3">
    <source>
        <dbReference type="ARBA" id="ARBA00022475"/>
    </source>
</evidence>
<evidence type="ECO:0000256" key="7">
    <source>
        <dbReference type="ARBA" id="ARBA00022989"/>
    </source>
</evidence>
<dbReference type="InterPro" id="IPR003593">
    <property type="entry name" value="AAA+_ATPase"/>
</dbReference>
<dbReference type="Pfam" id="PF00664">
    <property type="entry name" value="ABC_membrane"/>
    <property type="match status" value="1"/>
</dbReference>
<proteinExistence type="predicted"/>
<evidence type="ECO:0000256" key="8">
    <source>
        <dbReference type="ARBA" id="ARBA00023136"/>
    </source>
</evidence>
<keyword evidence="7 9" id="KW-1133">Transmembrane helix</keyword>
<evidence type="ECO:0000313" key="13">
    <source>
        <dbReference type="Proteomes" id="UP000288669"/>
    </source>
</evidence>
<dbReference type="SMART" id="SM00382">
    <property type="entry name" value="AAA"/>
    <property type="match status" value="1"/>
</dbReference>
<keyword evidence="13" id="KW-1185">Reference proteome</keyword>
<dbReference type="InterPro" id="IPR011527">
    <property type="entry name" value="ABC1_TM_dom"/>
</dbReference>
<feature type="transmembrane region" description="Helical" evidence="9">
    <location>
        <begin position="242"/>
        <end position="263"/>
    </location>
</feature>
<feature type="transmembrane region" description="Helical" evidence="9">
    <location>
        <begin position="153"/>
        <end position="172"/>
    </location>
</feature>
<dbReference type="SUPFAM" id="SSF52540">
    <property type="entry name" value="P-loop containing nucleoside triphosphate hydrolases"/>
    <property type="match status" value="1"/>
</dbReference>
<dbReference type="SUPFAM" id="SSF90123">
    <property type="entry name" value="ABC transporter transmembrane region"/>
    <property type="match status" value="1"/>
</dbReference>
<evidence type="ECO:0000256" key="6">
    <source>
        <dbReference type="ARBA" id="ARBA00022840"/>
    </source>
</evidence>
<evidence type="ECO:0000259" key="11">
    <source>
        <dbReference type="PROSITE" id="PS50929"/>
    </source>
</evidence>
<keyword evidence="6" id="KW-0067">ATP-binding</keyword>
<keyword evidence="3" id="KW-1003">Cell membrane</keyword>
<dbReference type="GO" id="GO:0015421">
    <property type="term" value="F:ABC-type oligopeptide transporter activity"/>
    <property type="evidence" value="ECO:0007669"/>
    <property type="project" value="TreeGrafter"/>
</dbReference>
<comment type="caution">
    <text evidence="12">The sequence shown here is derived from an EMBL/GenBank/DDBJ whole genome shotgun (WGS) entry which is preliminary data.</text>
</comment>
<dbReference type="InterPro" id="IPR039421">
    <property type="entry name" value="Type_1_exporter"/>
</dbReference>
<dbReference type="PROSITE" id="PS50929">
    <property type="entry name" value="ABC_TM1F"/>
    <property type="match status" value="1"/>
</dbReference>
<keyword evidence="8 9" id="KW-0472">Membrane</keyword>
<dbReference type="InterPro" id="IPR003439">
    <property type="entry name" value="ABC_transporter-like_ATP-bd"/>
</dbReference>
<evidence type="ECO:0000259" key="10">
    <source>
        <dbReference type="PROSITE" id="PS50893"/>
    </source>
</evidence>